<dbReference type="Gene3D" id="2.160.10.10">
    <property type="entry name" value="Hexapeptide repeat proteins"/>
    <property type="match status" value="1"/>
</dbReference>
<dbReference type="Pfam" id="PF00132">
    <property type="entry name" value="Hexapep"/>
    <property type="match status" value="1"/>
</dbReference>
<dbReference type="InterPro" id="IPR051159">
    <property type="entry name" value="Hexapeptide_acetyltransf"/>
</dbReference>
<proteinExistence type="inferred from homology"/>
<keyword evidence="3" id="KW-0472">Membrane</keyword>
<dbReference type="GO" id="GO:0016746">
    <property type="term" value="F:acyltransferase activity"/>
    <property type="evidence" value="ECO:0007669"/>
    <property type="project" value="UniProtKB-KW"/>
</dbReference>
<evidence type="ECO:0000313" key="5">
    <source>
        <dbReference type="Proteomes" id="UP000660024"/>
    </source>
</evidence>
<comment type="similarity">
    <text evidence="1">Belongs to the transferase hexapeptide repeat family.</text>
</comment>
<keyword evidence="3" id="KW-0812">Transmembrane</keyword>
<evidence type="ECO:0000313" key="4">
    <source>
        <dbReference type="EMBL" id="MBK0382066.1"/>
    </source>
</evidence>
<sequence>MKRWIRIFFFKLSLIEVFNFFILKLLGLETIGYIKLKEVRFTWPHKVSIGYNTIIEHEVFFKHDGPYSDGKSIIIKNNVFIGSGCEFNIRKKIFIGDDSLIASGCKFIDHNHGLFKNKLIREQKGPEEEIHIKSNVWLGANVIILKGVVVNDGAVVAAGSVVTKSIPAEEIWAGIPAKKIGVRN</sequence>
<name>A0ABS1BGR7_9SPHI</name>
<keyword evidence="4" id="KW-0012">Acyltransferase</keyword>
<dbReference type="CDD" id="cd04647">
    <property type="entry name" value="LbH_MAT_like"/>
    <property type="match status" value="1"/>
</dbReference>
<dbReference type="InterPro" id="IPR011004">
    <property type="entry name" value="Trimer_LpxA-like_sf"/>
</dbReference>
<dbReference type="RefSeq" id="WP_200584845.1">
    <property type="nucleotide sequence ID" value="NZ_JAEHFY010000004.1"/>
</dbReference>
<gene>
    <name evidence="4" type="ORF">I5M32_03760</name>
</gene>
<reference evidence="4 5" key="1">
    <citation type="submission" date="2020-12" db="EMBL/GenBank/DDBJ databases">
        <title>Bacterial novel species Pedobacter sp. SD-b isolated from soil.</title>
        <authorList>
            <person name="Jung H.-Y."/>
        </authorList>
    </citation>
    <scope>NUCLEOTIDE SEQUENCE [LARGE SCALE GENOMIC DNA]</scope>
    <source>
        <strain evidence="4 5">SD-b</strain>
    </source>
</reference>
<evidence type="ECO:0000256" key="3">
    <source>
        <dbReference type="SAM" id="Phobius"/>
    </source>
</evidence>
<dbReference type="EMBL" id="JAEHFY010000004">
    <property type="protein sequence ID" value="MBK0382066.1"/>
    <property type="molecule type" value="Genomic_DNA"/>
</dbReference>
<feature type="transmembrane region" description="Helical" evidence="3">
    <location>
        <begin position="7"/>
        <end position="27"/>
    </location>
</feature>
<dbReference type="SUPFAM" id="SSF51161">
    <property type="entry name" value="Trimeric LpxA-like enzymes"/>
    <property type="match status" value="1"/>
</dbReference>
<comment type="caution">
    <text evidence="4">The sequence shown here is derived from an EMBL/GenBank/DDBJ whole genome shotgun (WGS) entry which is preliminary data.</text>
</comment>
<dbReference type="PANTHER" id="PTHR23416:SF23">
    <property type="entry name" value="ACETYLTRANSFERASE C18B11.09C-RELATED"/>
    <property type="match status" value="1"/>
</dbReference>
<evidence type="ECO:0000256" key="1">
    <source>
        <dbReference type="ARBA" id="ARBA00007274"/>
    </source>
</evidence>
<evidence type="ECO:0000256" key="2">
    <source>
        <dbReference type="ARBA" id="ARBA00022679"/>
    </source>
</evidence>
<keyword evidence="2" id="KW-0808">Transferase</keyword>
<accession>A0ABS1BGR7</accession>
<dbReference type="InterPro" id="IPR001451">
    <property type="entry name" value="Hexapep"/>
</dbReference>
<organism evidence="4 5">
    <name type="scientific">Pedobacter segetis</name>
    <dbReference type="NCBI Taxonomy" id="2793069"/>
    <lineage>
        <taxon>Bacteria</taxon>
        <taxon>Pseudomonadati</taxon>
        <taxon>Bacteroidota</taxon>
        <taxon>Sphingobacteriia</taxon>
        <taxon>Sphingobacteriales</taxon>
        <taxon>Sphingobacteriaceae</taxon>
        <taxon>Pedobacter</taxon>
    </lineage>
</organism>
<dbReference type="Proteomes" id="UP000660024">
    <property type="component" value="Unassembled WGS sequence"/>
</dbReference>
<dbReference type="PANTHER" id="PTHR23416">
    <property type="entry name" value="SIALIC ACID SYNTHASE-RELATED"/>
    <property type="match status" value="1"/>
</dbReference>
<protein>
    <submittedName>
        <fullName evidence="4">Acyltransferase</fullName>
    </submittedName>
</protein>
<keyword evidence="5" id="KW-1185">Reference proteome</keyword>
<keyword evidence="3" id="KW-1133">Transmembrane helix</keyword>